<dbReference type="EMBL" id="GL945016">
    <property type="protein sequence ID" value="EGN58225.1"/>
    <property type="molecule type" value="Genomic_DNA"/>
</dbReference>
<reference evidence="1" key="2">
    <citation type="submission" date="2011-05" db="EMBL/GenBank/DDBJ databases">
        <title>The draft genome of Prevotella multisaccharivorax DSM 17128.</title>
        <authorList>
            <consortium name="US DOE Joint Genome Institute (JGI-PGF)"/>
            <person name="Lucas S."/>
            <person name="Copeland A."/>
            <person name="Lapidus A."/>
            <person name="Bruce D."/>
            <person name="Goodwin L."/>
            <person name="Pitluck S."/>
            <person name="Kyrpides N."/>
            <person name="Mavromatis K."/>
            <person name="Ivanova N."/>
            <person name="Mikhailova N."/>
            <person name="Pagani I."/>
            <person name="Zhang X."/>
            <person name="Misra M."/>
            <person name="Detter J.C."/>
            <person name="Tapia R."/>
            <person name="Han C."/>
            <person name="Land M."/>
            <person name="Hauser L."/>
            <person name="Markowitz V."/>
            <person name="Cheng J.-F."/>
            <person name="Hugenholtz P."/>
            <person name="Woyke T."/>
            <person name="Wu D."/>
            <person name="Gronow S."/>
            <person name="Wellnitz S."/>
            <person name="Brambilla E."/>
            <person name="Klenk H.-P."/>
            <person name="Eisen J.A."/>
        </authorList>
    </citation>
    <scope>NUCLEOTIDE SEQUENCE</scope>
    <source>
        <strain evidence="1">DSM 17128</strain>
    </source>
</reference>
<reference evidence="3" key="1">
    <citation type="journal article" date="2011" name="Stand. Genomic Sci.">
        <title>Non-contiguous finished genome sequence of the opportunistic oral pathogen Prevotella multisaccharivorax type strain (PPPA20).</title>
        <authorList>
            <person name="Pati A."/>
            <person name="Gronow S."/>
            <person name="Lu M."/>
            <person name="Lapidus A."/>
            <person name="Nolan M."/>
            <person name="Lucas S."/>
            <person name="Hammon N."/>
            <person name="Deshpande S."/>
            <person name="Cheng J.F."/>
            <person name="Tapia R."/>
            <person name="Han C."/>
            <person name="Goodwin L."/>
            <person name="Pitluck S."/>
            <person name="Liolios K."/>
            <person name="Pagani I."/>
            <person name="Mavromatis K."/>
            <person name="Mikhailova N."/>
            <person name="Huntemann M."/>
            <person name="Chen A."/>
            <person name="Palaniappan K."/>
            <person name="Land M."/>
            <person name="Hauser L."/>
            <person name="Detter J.C."/>
            <person name="Brambilla E.M."/>
            <person name="Rohde M."/>
            <person name="Goker M."/>
            <person name="Woyke T."/>
            <person name="Bristow J."/>
            <person name="Eisen J.A."/>
            <person name="Markowitz V."/>
            <person name="Hugenholtz P."/>
            <person name="Kyrpides N.C."/>
            <person name="Klenk H.P."/>
            <person name="Ivanova N."/>
        </authorList>
    </citation>
    <scope>NUCLEOTIDE SEQUENCE [LARGE SCALE GENOMIC DNA]</scope>
    <source>
        <strain evidence="3">DSM 17128</strain>
    </source>
</reference>
<sequence length="58" mass="6276">MKKNLKKDFDVVKLEDRCEMVNTAMPSYLSDIELGKGKAAVQAVDAQSMAAPGAAQVY</sequence>
<keyword evidence="3" id="KW-1185">Reference proteome</keyword>
<evidence type="ECO:0000313" key="3">
    <source>
        <dbReference type="Proteomes" id="UP000002772"/>
    </source>
</evidence>
<protein>
    <submittedName>
        <fullName evidence="1">Uncharacterized protein</fullName>
    </submittedName>
</protein>
<dbReference type="HOGENOM" id="CLU_3046586_0_0_10"/>
<accession>F8N557</accession>
<organism evidence="1 3">
    <name type="scientific">Hallella multisaccharivorax DSM 17128</name>
    <dbReference type="NCBI Taxonomy" id="688246"/>
    <lineage>
        <taxon>Bacteria</taxon>
        <taxon>Pseudomonadati</taxon>
        <taxon>Bacteroidota</taxon>
        <taxon>Bacteroidia</taxon>
        <taxon>Bacteroidales</taxon>
        <taxon>Prevotellaceae</taxon>
        <taxon>Hallella</taxon>
    </lineage>
</organism>
<evidence type="ECO:0000313" key="2">
    <source>
        <dbReference type="EMBL" id="EGN58225.1"/>
    </source>
</evidence>
<name>F8N557_9BACT</name>
<proteinExistence type="predicted"/>
<dbReference type="AlphaFoldDB" id="F8N557"/>
<dbReference type="RefSeq" id="WP_007572109.1">
    <property type="nucleotide sequence ID" value="NZ_BPTS01000003.1"/>
</dbReference>
<dbReference type="Proteomes" id="UP000002772">
    <property type="component" value="Unassembled WGS sequence"/>
</dbReference>
<dbReference type="EMBL" id="GL945016">
    <property type="protein sequence ID" value="EGN58222.1"/>
    <property type="molecule type" value="Genomic_DNA"/>
</dbReference>
<dbReference type="STRING" id="688246.Premu_0012"/>
<evidence type="ECO:0000313" key="1">
    <source>
        <dbReference type="EMBL" id="EGN58222.1"/>
    </source>
</evidence>
<gene>
    <name evidence="1" type="ORF">Premu_0012</name>
    <name evidence="2" type="ORF">Premu_0015</name>
</gene>